<accession>A0ABQ9U8X2</accession>
<evidence type="ECO:0000256" key="3">
    <source>
        <dbReference type="ARBA" id="ARBA00022692"/>
    </source>
</evidence>
<organism evidence="15 16">
    <name type="scientific">Saguinus oedipus</name>
    <name type="common">Cotton-top tamarin</name>
    <name type="synonym">Oedipomidas oedipus</name>
    <dbReference type="NCBI Taxonomy" id="9490"/>
    <lineage>
        <taxon>Eukaryota</taxon>
        <taxon>Metazoa</taxon>
        <taxon>Chordata</taxon>
        <taxon>Craniata</taxon>
        <taxon>Vertebrata</taxon>
        <taxon>Euteleostomi</taxon>
        <taxon>Mammalia</taxon>
        <taxon>Eutheria</taxon>
        <taxon>Euarchontoglires</taxon>
        <taxon>Primates</taxon>
        <taxon>Haplorrhini</taxon>
        <taxon>Platyrrhini</taxon>
        <taxon>Cebidae</taxon>
        <taxon>Callitrichinae</taxon>
        <taxon>Saguinus</taxon>
    </lineage>
</organism>
<keyword evidence="8 14" id="KW-0472">Membrane</keyword>
<keyword evidence="2" id="KW-1003">Cell membrane</keyword>
<sequence>DTRGLDFACDIYIWVPLAGTCGILLLSLVITVYCNHSKFRGIVARMSPPSSRQTLRV</sequence>
<evidence type="ECO:0000256" key="8">
    <source>
        <dbReference type="ARBA" id="ARBA00023136"/>
    </source>
</evidence>
<keyword evidence="10" id="KW-1015">Disulfide bond</keyword>
<keyword evidence="12" id="KW-0449">Lipoprotein</keyword>
<comment type="subcellular location">
    <subcellularLocation>
        <location evidence="1">Cell membrane</location>
        <topology evidence="1">Single-pass type I membrane protein</topology>
    </subcellularLocation>
</comment>
<keyword evidence="6 14" id="KW-1133">Transmembrane helix</keyword>
<keyword evidence="11" id="KW-0325">Glycoprotein</keyword>
<dbReference type="Proteomes" id="UP001266305">
    <property type="component" value="Unassembled WGS sequence"/>
</dbReference>
<evidence type="ECO:0000256" key="11">
    <source>
        <dbReference type="ARBA" id="ARBA00023180"/>
    </source>
</evidence>
<keyword evidence="5" id="KW-0391">Immunity</keyword>
<dbReference type="InterPro" id="IPR015468">
    <property type="entry name" value="CD8_asu"/>
</dbReference>
<dbReference type="PANTHER" id="PTHR10441:SF2">
    <property type="entry name" value="T-CELL SURFACE GLYCOPROTEIN CD8 ALPHA CHAIN"/>
    <property type="match status" value="1"/>
</dbReference>
<keyword evidence="4" id="KW-0732">Signal</keyword>
<feature type="non-terminal residue" evidence="15">
    <location>
        <position position="1"/>
    </location>
</feature>
<evidence type="ECO:0000256" key="7">
    <source>
        <dbReference type="ARBA" id="ARBA00023130"/>
    </source>
</evidence>
<proteinExistence type="predicted"/>
<keyword evidence="13" id="KW-0393">Immunoglobulin domain</keyword>
<protein>
    <submittedName>
        <fullName evidence="15">T-cell surface glycoprotein CD8 alpha chain</fullName>
    </submittedName>
</protein>
<evidence type="ECO:0000256" key="2">
    <source>
        <dbReference type="ARBA" id="ARBA00022475"/>
    </source>
</evidence>
<evidence type="ECO:0000256" key="6">
    <source>
        <dbReference type="ARBA" id="ARBA00022989"/>
    </source>
</evidence>
<comment type="caution">
    <text evidence="15">The sequence shown here is derived from an EMBL/GenBank/DDBJ whole genome shotgun (WGS) entry which is preliminary data.</text>
</comment>
<keyword evidence="7" id="KW-1064">Adaptive immunity</keyword>
<evidence type="ECO:0000256" key="12">
    <source>
        <dbReference type="ARBA" id="ARBA00023288"/>
    </source>
</evidence>
<feature type="non-terminal residue" evidence="15">
    <location>
        <position position="57"/>
    </location>
</feature>
<evidence type="ECO:0000256" key="4">
    <source>
        <dbReference type="ARBA" id="ARBA00022729"/>
    </source>
</evidence>
<dbReference type="EMBL" id="JASSZA010000015">
    <property type="protein sequence ID" value="KAK2092797.1"/>
    <property type="molecule type" value="Genomic_DNA"/>
</dbReference>
<keyword evidence="3 14" id="KW-0812">Transmembrane</keyword>
<name>A0ABQ9U8X2_SAGOE</name>
<evidence type="ECO:0000256" key="14">
    <source>
        <dbReference type="SAM" id="Phobius"/>
    </source>
</evidence>
<evidence type="ECO:0000256" key="1">
    <source>
        <dbReference type="ARBA" id="ARBA00004251"/>
    </source>
</evidence>
<dbReference type="PANTHER" id="PTHR10441">
    <property type="entry name" value="CD8 ALPHA CHAIN"/>
    <property type="match status" value="1"/>
</dbReference>
<evidence type="ECO:0000256" key="13">
    <source>
        <dbReference type="ARBA" id="ARBA00023319"/>
    </source>
</evidence>
<gene>
    <name evidence="15" type="primary">CD8A_1</name>
    <name evidence="15" type="ORF">P7K49_029326</name>
</gene>
<evidence type="ECO:0000313" key="15">
    <source>
        <dbReference type="EMBL" id="KAK2092797.1"/>
    </source>
</evidence>
<keyword evidence="9" id="KW-0564">Palmitate</keyword>
<evidence type="ECO:0000313" key="16">
    <source>
        <dbReference type="Proteomes" id="UP001266305"/>
    </source>
</evidence>
<evidence type="ECO:0000256" key="9">
    <source>
        <dbReference type="ARBA" id="ARBA00023139"/>
    </source>
</evidence>
<evidence type="ECO:0000256" key="10">
    <source>
        <dbReference type="ARBA" id="ARBA00023157"/>
    </source>
</evidence>
<reference evidence="15 16" key="1">
    <citation type="submission" date="2023-05" db="EMBL/GenBank/DDBJ databases">
        <title>B98-5 Cell Line De Novo Hybrid Assembly: An Optical Mapping Approach.</title>
        <authorList>
            <person name="Kananen K."/>
            <person name="Auerbach J.A."/>
            <person name="Kautto E."/>
            <person name="Blachly J.S."/>
        </authorList>
    </citation>
    <scope>NUCLEOTIDE SEQUENCE [LARGE SCALE GENOMIC DNA]</scope>
    <source>
        <strain evidence="15">B95-8</strain>
        <tissue evidence="15">Cell line</tissue>
    </source>
</reference>
<keyword evidence="16" id="KW-1185">Reference proteome</keyword>
<feature type="transmembrane region" description="Helical" evidence="14">
    <location>
        <begin position="12"/>
        <end position="35"/>
    </location>
</feature>
<evidence type="ECO:0000256" key="5">
    <source>
        <dbReference type="ARBA" id="ARBA00022859"/>
    </source>
</evidence>